<evidence type="ECO:0000313" key="1">
    <source>
        <dbReference type="EMBL" id="RLK46425.1"/>
    </source>
</evidence>
<accession>A0A498BR21</accession>
<name>A0A498BR21_9MICO</name>
<dbReference type="AlphaFoldDB" id="A0A498BR21"/>
<comment type="caution">
    <text evidence="1">The sequence shown here is derived from an EMBL/GenBank/DDBJ whole genome shotgun (WGS) entry which is preliminary data.</text>
</comment>
<organism evidence="1 2">
    <name type="scientific">Microbacterium telephonicum</name>
    <dbReference type="NCBI Taxonomy" id="1714841"/>
    <lineage>
        <taxon>Bacteria</taxon>
        <taxon>Bacillati</taxon>
        <taxon>Actinomycetota</taxon>
        <taxon>Actinomycetes</taxon>
        <taxon>Micrococcales</taxon>
        <taxon>Microbacteriaceae</taxon>
        <taxon>Microbacterium</taxon>
    </lineage>
</organism>
<keyword evidence="2" id="KW-1185">Reference proteome</keyword>
<protein>
    <submittedName>
        <fullName evidence="1">Uncharacterized protein</fullName>
    </submittedName>
</protein>
<dbReference type="EMBL" id="RCDB01000005">
    <property type="protein sequence ID" value="RLK46425.1"/>
    <property type="molecule type" value="Genomic_DNA"/>
</dbReference>
<reference evidence="1 2" key="1">
    <citation type="journal article" date="2015" name="Stand. Genomic Sci.">
        <title>Genomic Encyclopedia of Bacterial and Archaeal Type Strains, Phase III: the genomes of soil and plant-associated and newly described type strains.</title>
        <authorList>
            <person name="Whitman W.B."/>
            <person name="Woyke T."/>
            <person name="Klenk H.P."/>
            <person name="Zhou Y."/>
            <person name="Lilburn T.G."/>
            <person name="Beck B.J."/>
            <person name="De Vos P."/>
            <person name="Vandamme P."/>
            <person name="Eisen J.A."/>
            <person name="Garrity G."/>
            <person name="Hugenholtz P."/>
            <person name="Kyrpides N.C."/>
        </authorList>
    </citation>
    <scope>NUCLEOTIDE SEQUENCE [LARGE SCALE GENOMIC DNA]</scope>
    <source>
        <strain evidence="1 2">S2T63</strain>
    </source>
</reference>
<dbReference type="Proteomes" id="UP000273158">
    <property type="component" value="Unassembled WGS sequence"/>
</dbReference>
<dbReference type="RefSeq" id="WP_121061258.1">
    <property type="nucleotide sequence ID" value="NZ_RCDB01000005.1"/>
</dbReference>
<proteinExistence type="predicted"/>
<dbReference type="OrthoDB" id="5131771at2"/>
<sequence>MLTLTTETGHTLTADTDVELAALWADHDNGEGWDDDLSPFDEHTIMGGYIDAVYDAKAGAIAGCRVSEG</sequence>
<evidence type="ECO:0000313" key="2">
    <source>
        <dbReference type="Proteomes" id="UP000273158"/>
    </source>
</evidence>
<gene>
    <name evidence="1" type="ORF">C7474_2963</name>
</gene>